<accession>A0A0G3BMK1</accession>
<dbReference type="AlphaFoldDB" id="A0A0G3BMK1"/>
<name>A0A0G3BMK1_9BURK</name>
<evidence type="ECO:0008006" key="3">
    <source>
        <dbReference type="Google" id="ProtNLM"/>
    </source>
</evidence>
<sequence length="69" mass="7843">MAYTPEDLQRLQAALAKGERRVSFGDKTVEYRDVDELQSAIREVKRDLAAQGRVVRPPRQIRITTSKGT</sequence>
<reference evidence="1 2" key="1">
    <citation type="submission" date="2015-05" db="EMBL/GenBank/DDBJ databases">
        <authorList>
            <person name="Tang B."/>
            <person name="Yu Y."/>
        </authorList>
    </citation>
    <scope>NUCLEOTIDE SEQUENCE [LARGE SCALE GENOMIC DNA]</scope>
    <source>
        <strain evidence="1 2">DSM 7029</strain>
    </source>
</reference>
<dbReference type="Proteomes" id="UP000035352">
    <property type="component" value="Chromosome"/>
</dbReference>
<dbReference type="NCBIfam" id="NF047331">
    <property type="entry name" value="phage_HTJ"/>
    <property type="match status" value="1"/>
</dbReference>
<organism evidence="1 2">
    <name type="scientific">Caldimonas brevitalea</name>
    <dbReference type="NCBI Taxonomy" id="413882"/>
    <lineage>
        <taxon>Bacteria</taxon>
        <taxon>Pseudomonadati</taxon>
        <taxon>Pseudomonadota</taxon>
        <taxon>Betaproteobacteria</taxon>
        <taxon>Burkholderiales</taxon>
        <taxon>Sphaerotilaceae</taxon>
        <taxon>Caldimonas</taxon>
    </lineage>
</organism>
<evidence type="ECO:0000313" key="2">
    <source>
        <dbReference type="Proteomes" id="UP000035352"/>
    </source>
</evidence>
<keyword evidence="2" id="KW-1185">Reference proteome</keyword>
<dbReference type="STRING" id="413882.AAW51_3983"/>
<proteinExistence type="predicted"/>
<protein>
    <recommendedName>
        <fullName evidence="3">GpW protein</fullName>
    </recommendedName>
</protein>
<dbReference type="EMBL" id="CP011371">
    <property type="protein sequence ID" value="AKJ30674.1"/>
    <property type="molecule type" value="Genomic_DNA"/>
</dbReference>
<gene>
    <name evidence="1" type="ORF">AAW51_3983</name>
</gene>
<dbReference type="PATRIC" id="fig|413882.6.peg.4159"/>
<dbReference type="OrthoDB" id="5574012at2"/>
<dbReference type="RefSeq" id="WP_047195991.1">
    <property type="nucleotide sequence ID" value="NZ_CP011371.1"/>
</dbReference>
<dbReference type="KEGG" id="pbh:AAW51_3983"/>
<evidence type="ECO:0000313" key="1">
    <source>
        <dbReference type="EMBL" id="AKJ30674.1"/>
    </source>
</evidence>